<gene>
    <name evidence="1" type="ORF">HPB50_001749</name>
</gene>
<comment type="caution">
    <text evidence="1">The sequence shown here is derived from an EMBL/GenBank/DDBJ whole genome shotgun (WGS) entry which is preliminary data.</text>
</comment>
<organism evidence="1 2">
    <name type="scientific">Hyalomma asiaticum</name>
    <name type="common">Tick</name>
    <dbReference type="NCBI Taxonomy" id="266040"/>
    <lineage>
        <taxon>Eukaryota</taxon>
        <taxon>Metazoa</taxon>
        <taxon>Ecdysozoa</taxon>
        <taxon>Arthropoda</taxon>
        <taxon>Chelicerata</taxon>
        <taxon>Arachnida</taxon>
        <taxon>Acari</taxon>
        <taxon>Parasitiformes</taxon>
        <taxon>Ixodida</taxon>
        <taxon>Ixodoidea</taxon>
        <taxon>Ixodidae</taxon>
        <taxon>Hyalomminae</taxon>
        <taxon>Hyalomma</taxon>
    </lineage>
</organism>
<accession>A0ACB7T5N3</accession>
<evidence type="ECO:0000313" key="1">
    <source>
        <dbReference type="EMBL" id="KAH6942180.1"/>
    </source>
</evidence>
<dbReference type="Proteomes" id="UP000821845">
    <property type="component" value="Chromosome 10"/>
</dbReference>
<sequence length="132" mass="13841">MLVGLRGTQPVLRDKLTVAASPGTPRPLRPEQLGTAAAGRIRHWRALTPSARGKEGTWGLGRGGEKGAEGQNDVSANSPSRQPVGVVQSTMPEERATCRASSLTCGSTLRRSGRTIGKLTMIGVESAVLALR</sequence>
<protein>
    <submittedName>
        <fullName evidence="1">Uncharacterized protein</fullName>
    </submittedName>
</protein>
<dbReference type="EMBL" id="CM023490">
    <property type="protein sequence ID" value="KAH6942180.1"/>
    <property type="molecule type" value="Genomic_DNA"/>
</dbReference>
<reference evidence="1" key="1">
    <citation type="submission" date="2020-05" db="EMBL/GenBank/DDBJ databases">
        <title>Large-scale comparative analyses of tick genomes elucidate their genetic diversity and vector capacities.</title>
        <authorList>
            <person name="Jia N."/>
            <person name="Wang J."/>
            <person name="Shi W."/>
            <person name="Du L."/>
            <person name="Sun Y."/>
            <person name="Zhan W."/>
            <person name="Jiang J."/>
            <person name="Wang Q."/>
            <person name="Zhang B."/>
            <person name="Ji P."/>
            <person name="Sakyi L.B."/>
            <person name="Cui X."/>
            <person name="Yuan T."/>
            <person name="Jiang B."/>
            <person name="Yang W."/>
            <person name="Lam T.T.-Y."/>
            <person name="Chang Q."/>
            <person name="Ding S."/>
            <person name="Wang X."/>
            <person name="Zhu J."/>
            <person name="Ruan X."/>
            <person name="Zhao L."/>
            <person name="Wei J."/>
            <person name="Que T."/>
            <person name="Du C."/>
            <person name="Cheng J."/>
            <person name="Dai P."/>
            <person name="Han X."/>
            <person name="Huang E."/>
            <person name="Gao Y."/>
            <person name="Liu J."/>
            <person name="Shao H."/>
            <person name="Ye R."/>
            <person name="Li L."/>
            <person name="Wei W."/>
            <person name="Wang X."/>
            <person name="Wang C."/>
            <person name="Yang T."/>
            <person name="Huo Q."/>
            <person name="Li W."/>
            <person name="Guo W."/>
            <person name="Chen H."/>
            <person name="Zhou L."/>
            <person name="Ni X."/>
            <person name="Tian J."/>
            <person name="Zhou Y."/>
            <person name="Sheng Y."/>
            <person name="Liu T."/>
            <person name="Pan Y."/>
            <person name="Xia L."/>
            <person name="Li J."/>
            <person name="Zhao F."/>
            <person name="Cao W."/>
        </authorList>
    </citation>
    <scope>NUCLEOTIDE SEQUENCE</scope>
    <source>
        <strain evidence="1">Hyas-2018</strain>
    </source>
</reference>
<name>A0ACB7T5N3_HYAAI</name>
<keyword evidence="2" id="KW-1185">Reference proteome</keyword>
<evidence type="ECO:0000313" key="2">
    <source>
        <dbReference type="Proteomes" id="UP000821845"/>
    </source>
</evidence>
<proteinExistence type="predicted"/>